<dbReference type="InParanoid" id="A0A7E5VDI2"/>
<reference evidence="3" key="1">
    <citation type="submission" date="2025-08" db="UniProtKB">
        <authorList>
            <consortium name="RefSeq"/>
        </authorList>
    </citation>
    <scope>IDENTIFICATION</scope>
</reference>
<feature type="signal peptide" evidence="1">
    <location>
        <begin position="1"/>
        <end position="23"/>
    </location>
</feature>
<accession>A0A7E5VDI2</accession>
<evidence type="ECO:0000256" key="1">
    <source>
        <dbReference type="SAM" id="SignalP"/>
    </source>
</evidence>
<keyword evidence="2" id="KW-1185">Reference proteome</keyword>
<evidence type="ECO:0000313" key="3">
    <source>
        <dbReference type="RefSeq" id="XP_026726310.1"/>
    </source>
</evidence>
<gene>
    <name evidence="3" type="primary">LOC113492830</name>
</gene>
<dbReference type="OrthoDB" id="7472262at2759"/>
<dbReference type="KEGG" id="tnl:113492830"/>
<sequence length="389" mass="41760">MFAYVRTVSLIFAFLALKNGVFAGTQTLGPGINKIVNLTEQTSPTRSFPSLFPRPPNSFPRLSLTNNQVPEPQSNIQEIPKLTITHSTFHPLHQGPAGIPSLYPQVEPSKLGNTLTTPISNSLTLNNVLQNNLAPLPAISRPAHNEHPNSVHIYEFNNAASLTPENEILTVIDESYPYVTHTDQIDIYGKTALINNYQSPIVVKVPPMPIMSPSYIVANPYEALPSPNIIPDYSASYTIAEIYPPLANAEMSLPSMPFETAAVSEDLGYYGQAPVSVQLSTASSWTPEPVITVISPPAQALSSVSSQVTCPTLQPPSIPPQLPYPSFAPPPVIVMEKSKSSLKNLLPILLVSLLDGGNRNNGGGCCSSQGGSLLPFPFPIVIPTGIPNV</sequence>
<feature type="chain" id="PRO_5028999216" evidence="1">
    <location>
        <begin position="24"/>
        <end position="389"/>
    </location>
</feature>
<proteinExistence type="predicted"/>
<name>A0A7E5VDI2_TRINI</name>
<dbReference type="GeneID" id="113492830"/>
<keyword evidence="1" id="KW-0732">Signal</keyword>
<dbReference type="Proteomes" id="UP000322000">
    <property type="component" value="Chromosome 4"/>
</dbReference>
<organism evidence="2 3">
    <name type="scientific">Trichoplusia ni</name>
    <name type="common">Cabbage looper</name>
    <dbReference type="NCBI Taxonomy" id="7111"/>
    <lineage>
        <taxon>Eukaryota</taxon>
        <taxon>Metazoa</taxon>
        <taxon>Ecdysozoa</taxon>
        <taxon>Arthropoda</taxon>
        <taxon>Hexapoda</taxon>
        <taxon>Insecta</taxon>
        <taxon>Pterygota</taxon>
        <taxon>Neoptera</taxon>
        <taxon>Endopterygota</taxon>
        <taxon>Lepidoptera</taxon>
        <taxon>Glossata</taxon>
        <taxon>Ditrysia</taxon>
        <taxon>Noctuoidea</taxon>
        <taxon>Noctuidae</taxon>
        <taxon>Plusiinae</taxon>
        <taxon>Trichoplusia</taxon>
    </lineage>
</organism>
<protein>
    <submittedName>
        <fullName evidence="3">Uncharacterized protein LOC113492830</fullName>
    </submittedName>
</protein>
<dbReference type="AlphaFoldDB" id="A0A7E5VDI2"/>
<evidence type="ECO:0000313" key="2">
    <source>
        <dbReference type="Proteomes" id="UP000322000"/>
    </source>
</evidence>
<dbReference type="RefSeq" id="XP_026726310.1">
    <property type="nucleotide sequence ID" value="XM_026870509.1"/>
</dbReference>